<feature type="transmembrane region" description="Helical" evidence="7">
    <location>
        <begin position="156"/>
        <end position="175"/>
    </location>
</feature>
<evidence type="ECO:0000256" key="7">
    <source>
        <dbReference type="SAM" id="Phobius"/>
    </source>
</evidence>
<dbReference type="CDD" id="cd17325">
    <property type="entry name" value="MFS_MdtG_SLC18_like"/>
    <property type="match status" value="1"/>
</dbReference>
<sequence length="380" mass="41195">MNKLLFVVVFICFLDLFIELPIITPFALSLGATEYAAGVVVATYSFFNLIGNVSGGYFSDKIGRRNVLITGMAVNIVALMSYSLIDSVNALLALRVIHGFSAGMLTPVAFSLVADLSRREAMGRSMALTGVSIGSAAVLGPALGGIISSLAAYQTVYFVLGCIYIVGILLVIFAIRESTTKEERTFHNTTSYRTLLSRPALIAAYISSFTLMIANGSLAFGLPIKIGSLGLEDHITGMMLSVFGLTAIIIFGTRLNVIYTKVRSMKLVMLGIFIVSIGMLVLHFAPHQLLVLFVMIFYGAGFALIFPSMNKLIAENTEIYERGKANGIFYAFFSVGSVAGSYSSGIFTTYFDLPFVFISIILMVMLIIILTLDGRYMARN</sequence>
<dbReference type="Gene3D" id="1.20.1250.20">
    <property type="entry name" value="MFS general substrate transporter like domains"/>
    <property type="match status" value="1"/>
</dbReference>
<feature type="transmembrane region" description="Helical" evidence="7">
    <location>
        <begin position="35"/>
        <end position="55"/>
    </location>
</feature>
<keyword evidence="10" id="KW-1185">Reference proteome</keyword>
<dbReference type="PROSITE" id="PS50850">
    <property type="entry name" value="MFS"/>
    <property type="match status" value="1"/>
</dbReference>
<reference evidence="10" key="1">
    <citation type="submission" date="2017-08" db="EMBL/GenBank/DDBJ databases">
        <authorList>
            <person name="Varghese N."/>
            <person name="Submissions S."/>
        </authorList>
    </citation>
    <scope>NUCLEOTIDE SEQUENCE [LARGE SCALE GENOMIC DNA]</scope>
    <source>
        <strain evidence="10">DSM 23173</strain>
    </source>
</reference>
<dbReference type="Proteomes" id="UP000219412">
    <property type="component" value="Unassembled WGS sequence"/>
</dbReference>
<evidence type="ECO:0000256" key="2">
    <source>
        <dbReference type="ARBA" id="ARBA00007520"/>
    </source>
</evidence>
<evidence type="ECO:0000313" key="9">
    <source>
        <dbReference type="EMBL" id="SOC44538.1"/>
    </source>
</evidence>
<evidence type="ECO:0000313" key="10">
    <source>
        <dbReference type="Proteomes" id="UP000219412"/>
    </source>
</evidence>
<organism evidence="9 10">
    <name type="scientific">Salinicoccus kekensis</name>
    <dbReference type="NCBI Taxonomy" id="714307"/>
    <lineage>
        <taxon>Bacteria</taxon>
        <taxon>Bacillati</taxon>
        <taxon>Bacillota</taxon>
        <taxon>Bacilli</taxon>
        <taxon>Bacillales</taxon>
        <taxon>Staphylococcaceae</taxon>
        <taxon>Salinicoccus</taxon>
    </lineage>
</organism>
<keyword evidence="6 7" id="KW-0472">Membrane</keyword>
<dbReference type="InterPro" id="IPR001958">
    <property type="entry name" value="Tet-R_TetA/multi-R_MdtG-like"/>
</dbReference>
<feature type="transmembrane region" description="Helical" evidence="7">
    <location>
        <begin position="126"/>
        <end position="150"/>
    </location>
</feature>
<dbReference type="InterPro" id="IPR036259">
    <property type="entry name" value="MFS_trans_sf"/>
</dbReference>
<dbReference type="PROSITE" id="PS00216">
    <property type="entry name" value="SUGAR_TRANSPORT_1"/>
    <property type="match status" value="1"/>
</dbReference>
<accession>A0A285UT33</accession>
<dbReference type="InterPro" id="IPR052714">
    <property type="entry name" value="MFS_Exporter"/>
</dbReference>
<dbReference type="EMBL" id="OBQF01000006">
    <property type="protein sequence ID" value="SOC44538.1"/>
    <property type="molecule type" value="Genomic_DNA"/>
</dbReference>
<dbReference type="GO" id="GO:0005886">
    <property type="term" value="C:plasma membrane"/>
    <property type="evidence" value="ECO:0007669"/>
    <property type="project" value="UniProtKB-SubCell"/>
</dbReference>
<dbReference type="InterPro" id="IPR020846">
    <property type="entry name" value="MFS_dom"/>
</dbReference>
<feature type="transmembrane region" description="Helical" evidence="7">
    <location>
        <begin position="67"/>
        <end position="85"/>
    </location>
</feature>
<dbReference type="AlphaFoldDB" id="A0A285UT33"/>
<dbReference type="RefSeq" id="WP_097042431.1">
    <property type="nucleotide sequence ID" value="NZ_OBQF01000006.1"/>
</dbReference>
<keyword evidence="3" id="KW-0813">Transport</keyword>
<feature type="transmembrane region" description="Helical" evidence="7">
    <location>
        <begin position="328"/>
        <end position="347"/>
    </location>
</feature>
<feature type="domain" description="Major facilitator superfamily (MFS) profile" evidence="8">
    <location>
        <begin position="1"/>
        <end position="377"/>
    </location>
</feature>
<dbReference type="SUPFAM" id="SSF103473">
    <property type="entry name" value="MFS general substrate transporter"/>
    <property type="match status" value="1"/>
</dbReference>
<dbReference type="Pfam" id="PF07690">
    <property type="entry name" value="MFS_1"/>
    <property type="match status" value="1"/>
</dbReference>
<evidence type="ECO:0000259" key="8">
    <source>
        <dbReference type="PROSITE" id="PS50850"/>
    </source>
</evidence>
<evidence type="ECO:0000256" key="6">
    <source>
        <dbReference type="ARBA" id="ARBA00023136"/>
    </source>
</evidence>
<dbReference type="PANTHER" id="PTHR23531:SF1">
    <property type="entry name" value="QUINOLENE RESISTANCE PROTEIN NORA"/>
    <property type="match status" value="1"/>
</dbReference>
<comment type="subcellular location">
    <subcellularLocation>
        <location evidence="1">Cell membrane</location>
        <topology evidence="1">Multi-pass membrane protein</topology>
    </subcellularLocation>
</comment>
<feature type="transmembrane region" description="Helical" evidence="7">
    <location>
        <begin position="353"/>
        <end position="372"/>
    </location>
</feature>
<keyword evidence="4 7" id="KW-0812">Transmembrane</keyword>
<evidence type="ECO:0000256" key="1">
    <source>
        <dbReference type="ARBA" id="ARBA00004651"/>
    </source>
</evidence>
<protein>
    <submittedName>
        <fullName evidence="9">Predicted MFS family arabinose efflux permease</fullName>
    </submittedName>
</protein>
<feature type="transmembrane region" description="Helical" evidence="7">
    <location>
        <begin position="290"/>
        <end position="307"/>
    </location>
</feature>
<dbReference type="GO" id="GO:0022857">
    <property type="term" value="F:transmembrane transporter activity"/>
    <property type="evidence" value="ECO:0007669"/>
    <property type="project" value="InterPro"/>
</dbReference>
<evidence type="ECO:0000256" key="4">
    <source>
        <dbReference type="ARBA" id="ARBA00022692"/>
    </source>
</evidence>
<dbReference type="PRINTS" id="PR01035">
    <property type="entry name" value="TCRTETA"/>
</dbReference>
<feature type="transmembrane region" description="Helical" evidence="7">
    <location>
        <begin position="91"/>
        <end position="114"/>
    </location>
</feature>
<evidence type="ECO:0000256" key="3">
    <source>
        <dbReference type="ARBA" id="ARBA00022448"/>
    </source>
</evidence>
<dbReference type="InterPro" id="IPR005829">
    <property type="entry name" value="Sugar_transporter_CS"/>
</dbReference>
<dbReference type="OrthoDB" id="9793283at2"/>
<feature type="transmembrane region" description="Helical" evidence="7">
    <location>
        <begin position="267"/>
        <end position="284"/>
    </location>
</feature>
<keyword evidence="5 7" id="KW-1133">Transmembrane helix</keyword>
<dbReference type="PANTHER" id="PTHR23531">
    <property type="entry name" value="QUINOLENE RESISTANCE PROTEIN NORA"/>
    <property type="match status" value="1"/>
</dbReference>
<name>A0A285UT33_9STAP</name>
<feature type="transmembrane region" description="Helical" evidence="7">
    <location>
        <begin position="234"/>
        <end position="255"/>
    </location>
</feature>
<evidence type="ECO:0000256" key="5">
    <source>
        <dbReference type="ARBA" id="ARBA00022989"/>
    </source>
</evidence>
<comment type="similarity">
    <text evidence="2">Belongs to the major facilitator superfamily. TCR/Tet family.</text>
</comment>
<gene>
    <name evidence="9" type="ORF">SAMN05878391_2400</name>
</gene>
<feature type="transmembrane region" description="Helical" evidence="7">
    <location>
        <begin position="195"/>
        <end position="214"/>
    </location>
</feature>
<proteinExistence type="inferred from homology"/>
<dbReference type="InterPro" id="IPR011701">
    <property type="entry name" value="MFS"/>
</dbReference>